<name>A0A0B2W740_TOXCA</name>
<dbReference type="OrthoDB" id="5793097at2759"/>
<evidence type="ECO:0000256" key="4">
    <source>
        <dbReference type="ARBA" id="ARBA00022989"/>
    </source>
</evidence>
<evidence type="ECO:0000256" key="6">
    <source>
        <dbReference type="SAM" id="Phobius"/>
    </source>
</evidence>
<evidence type="ECO:0000256" key="1">
    <source>
        <dbReference type="ARBA" id="ARBA00004141"/>
    </source>
</evidence>
<evidence type="ECO:0000256" key="5">
    <source>
        <dbReference type="ARBA" id="ARBA00023136"/>
    </source>
</evidence>
<evidence type="ECO:0000313" key="8">
    <source>
        <dbReference type="Proteomes" id="UP000031036"/>
    </source>
</evidence>
<evidence type="ECO:0000256" key="3">
    <source>
        <dbReference type="ARBA" id="ARBA00022692"/>
    </source>
</evidence>
<feature type="transmembrane region" description="Helical" evidence="6">
    <location>
        <begin position="12"/>
        <end position="33"/>
    </location>
</feature>
<accession>A0A0B2W740</accession>
<evidence type="ECO:0000256" key="2">
    <source>
        <dbReference type="ARBA" id="ARBA00009166"/>
    </source>
</evidence>
<dbReference type="EMBL" id="JPKZ01000061">
    <property type="protein sequence ID" value="KHN89090.1"/>
    <property type="molecule type" value="Genomic_DNA"/>
</dbReference>
<dbReference type="OMA" id="FTIAQFT"/>
<gene>
    <name evidence="7" type="primary">srd-1</name>
    <name evidence="7" type="ORF">Tcan_03671</name>
</gene>
<dbReference type="Pfam" id="PF10317">
    <property type="entry name" value="7TM_GPCR_Srd"/>
    <property type="match status" value="1"/>
</dbReference>
<comment type="caution">
    <text evidence="7">The sequence shown here is derived from an EMBL/GenBank/DDBJ whole genome shotgun (WGS) entry which is preliminary data.</text>
</comment>
<protein>
    <submittedName>
        <fullName evidence="7">Serpentine receptor class delta-1</fullName>
    </submittedName>
</protein>
<dbReference type="PANTHER" id="PTHR22945">
    <property type="entry name" value="SERPENTINE RECEPTOR, CLASS D DELTA"/>
    <property type="match status" value="1"/>
</dbReference>
<dbReference type="PANTHER" id="PTHR22945:SF40">
    <property type="entry name" value="SERPENTINE RECEPTOR, CLASS D (DELTA)-RELATED"/>
    <property type="match status" value="1"/>
</dbReference>
<dbReference type="InterPro" id="IPR019421">
    <property type="entry name" value="7TM_GPCR_serpentine_rcpt_Srd"/>
</dbReference>
<dbReference type="InterPro" id="IPR050920">
    <property type="entry name" value="Nematode_rcpt-like_delta"/>
</dbReference>
<feature type="transmembrane region" description="Helical" evidence="6">
    <location>
        <begin position="129"/>
        <end position="151"/>
    </location>
</feature>
<evidence type="ECO:0000313" key="7">
    <source>
        <dbReference type="EMBL" id="KHN89090.1"/>
    </source>
</evidence>
<dbReference type="GO" id="GO:0016020">
    <property type="term" value="C:membrane"/>
    <property type="evidence" value="ECO:0007669"/>
    <property type="project" value="UniProtKB-SubCell"/>
</dbReference>
<sequence length="223" mass="25125">MDDILGTCFRIFYWMTGTSGILLNGLLLFLILLKTPSNLSNFSVVIANTVMIDFLKAIGFMLLQPRMLIFNLIFAYSSMGPIAAMGSTCSYVVLMIILSLIFYEFMSMPFGFIYRYHAMMNNQPTKKKMFSIIAITLTFTIAQFTSSILVMSEPQELVQLVSKHFHGINLTDCIIFGSNGNKEPLAVVTLIAICVTPFPAHIVCLYFRSKVLILQLIDLNRQI</sequence>
<comment type="similarity">
    <text evidence="2">Belongs to the nematode receptor-like protein srd family.</text>
</comment>
<keyword evidence="5 6" id="KW-0472">Membrane</keyword>
<proteinExistence type="inferred from homology"/>
<organism evidence="7 8">
    <name type="scientific">Toxocara canis</name>
    <name type="common">Canine roundworm</name>
    <dbReference type="NCBI Taxonomy" id="6265"/>
    <lineage>
        <taxon>Eukaryota</taxon>
        <taxon>Metazoa</taxon>
        <taxon>Ecdysozoa</taxon>
        <taxon>Nematoda</taxon>
        <taxon>Chromadorea</taxon>
        <taxon>Rhabditida</taxon>
        <taxon>Spirurina</taxon>
        <taxon>Ascaridomorpha</taxon>
        <taxon>Ascaridoidea</taxon>
        <taxon>Toxocaridae</taxon>
        <taxon>Toxocara</taxon>
    </lineage>
</organism>
<keyword evidence="3 6" id="KW-0812">Transmembrane</keyword>
<keyword evidence="7" id="KW-0675">Receptor</keyword>
<reference evidence="7 8" key="1">
    <citation type="submission" date="2014-11" db="EMBL/GenBank/DDBJ databases">
        <title>Genetic blueprint of the zoonotic pathogen Toxocara canis.</title>
        <authorList>
            <person name="Zhu X.-Q."/>
            <person name="Korhonen P.K."/>
            <person name="Cai H."/>
            <person name="Young N.D."/>
            <person name="Nejsum P."/>
            <person name="von Samson-Himmelstjerna G."/>
            <person name="Boag P.R."/>
            <person name="Tan P."/>
            <person name="Li Q."/>
            <person name="Min J."/>
            <person name="Yang Y."/>
            <person name="Wang X."/>
            <person name="Fang X."/>
            <person name="Hall R.S."/>
            <person name="Hofmann A."/>
            <person name="Sternberg P.W."/>
            <person name="Jex A.R."/>
            <person name="Gasser R.B."/>
        </authorList>
    </citation>
    <scope>NUCLEOTIDE SEQUENCE [LARGE SCALE GENOMIC DNA]</scope>
    <source>
        <strain evidence="7">PN_DK_2014</strain>
    </source>
</reference>
<feature type="transmembrane region" description="Helical" evidence="6">
    <location>
        <begin position="185"/>
        <end position="207"/>
    </location>
</feature>
<keyword evidence="8" id="KW-1185">Reference proteome</keyword>
<feature type="transmembrane region" description="Helical" evidence="6">
    <location>
        <begin position="91"/>
        <end position="117"/>
    </location>
</feature>
<comment type="subcellular location">
    <subcellularLocation>
        <location evidence="1">Membrane</location>
        <topology evidence="1">Multi-pass membrane protein</topology>
    </subcellularLocation>
</comment>
<dbReference type="AlphaFoldDB" id="A0A0B2W740"/>
<keyword evidence="4 6" id="KW-1133">Transmembrane helix</keyword>
<dbReference type="Proteomes" id="UP000031036">
    <property type="component" value="Unassembled WGS sequence"/>
</dbReference>